<comment type="caution">
    <text evidence="1">The sequence shown here is derived from an EMBL/GenBank/DDBJ whole genome shotgun (WGS) entry which is preliminary data.</text>
</comment>
<name>A0ACB8SJ29_9AGAM</name>
<sequence length="50" mass="5654">MVEFKDQFDAAEKDKVTKLFFSFPVRRGWSTMPRAVIEPAAAHLTAKNGL</sequence>
<protein>
    <submittedName>
        <fullName evidence="1">Uncharacterized protein</fullName>
    </submittedName>
</protein>
<gene>
    <name evidence="1" type="ORF">BV25DRAFT_1921317</name>
</gene>
<dbReference type="Proteomes" id="UP000814140">
    <property type="component" value="Unassembled WGS sequence"/>
</dbReference>
<reference evidence="1" key="1">
    <citation type="submission" date="2021-03" db="EMBL/GenBank/DDBJ databases">
        <authorList>
            <consortium name="DOE Joint Genome Institute"/>
            <person name="Ahrendt S."/>
            <person name="Looney B.P."/>
            <person name="Miyauchi S."/>
            <person name="Morin E."/>
            <person name="Drula E."/>
            <person name="Courty P.E."/>
            <person name="Chicoki N."/>
            <person name="Fauchery L."/>
            <person name="Kohler A."/>
            <person name="Kuo A."/>
            <person name="Labutti K."/>
            <person name="Pangilinan J."/>
            <person name="Lipzen A."/>
            <person name="Riley R."/>
            <person name="Andreopoulos W."/>
            <person name="He G."/>
            <person name="Johnson J."/>
            <person name="Barry K.W."/>
            <person name="Grigoriev I.V."/>
            <person name="Nagy L."/>
            <person name="Hibbett D."/>
            <person name="Henrissat B."/>
            <person name="Matheny P.B."/>
            <person name="Labbe J."/>
            <person name="Martin F."/>
        </authorList>
    </citation>
    <scope>NUCLEOTIDE SEQUENCE</scope>
    <source>
        <strain evidence="1">HHB10654</strain>
    </source>
</reference>
<keyword evidence="2" id="KW-1185">Reference proteome</keyword>
<evidence type="ECO:0000313" key="1">
    <source>
        <dbReference type="EMBL" id="KAI0056080.1"/>
    </source>
</evidence>
<organism evidence="1 2">
    <name type="scientific">Artomyces pyxidatus</name>
    <dbReference type="NCBI Taxonomy" id="48021"/>
    <lineage>
        <taxon>Eukaryota</taxon>
        <taxon>Fungi</taxon>
        <taxon>Dikarya</taxon>
        <taxon>Basidiomycota</taxon>
        <taxon>Agaricomycotina</taxon>
        <taxon>Agaricomycetes</taxon>
        <taxon>Russulales</taxon>
        <taxon>Auriscalpiaceae</taxon>
        <taxon>Artomyces</taxon>
    </lineage>
</organism>
<evidence type="ECO:0000313" key="2">
    <source>
        <dbReference type="Proteomes" id="UP000814140"/>
    </source>
</evidence>
<dbReference type="EMBL" id="MU277272">
    <property type="protein sequence ID" value="KAI0056080.1"/>
    <property type="molecule type" value="Genomic_DNA"/>
</dbReference>
<proteinExistence type="predicted"/>
<accession>A0ACB8SJ29</accession>
<reference evidence="1" key="2">
    <citation type="journal article" date="2022" name="New Phytol.">
        <title>Evolutionary transition to the ectomycorrhizal habit in the genomes of a hyperdiverse lineage of mushroom-forming fungi.</title>
        <authorList>
            <person name="Looney B."/>
            <person name="Miyauchi S."/>
            <person name="Morin E."/>
            <person name="Drula E."/>
            <person name="Courty P.E."/>
            <person name="Kohler A."/>
            <person name="Kuo A."/>
            <person name="LaButti K."/>
            <person name="Pangilinan J."/>
            <person name="Lipzen A."/>
            <person name="Riley R."/>
            <person name="Andreopoulos W."/>
            <person name="He G."/>
            <person name="Johnson J."/>
            <person name="Nolan M."/>
            <person name="Tritt A."/>
            <person name="Barry K.W."/>
            <person name="Grigoriev I.V."/>
            <person name="Nagy L.G."/>
            <person name="Hibbett D."/>
            <person name="Henrissat B."/>
            <person name="Matheny P.B."/>
            <person name="Labbe J."/>
            <person name="Martin F.M."/>
        </authorList>
    </citation>
    <scope>NUCLEOTIDE SEQUENCE</scope>
    <source>
        <strain evidence="1">HHB10654</strain>
    </source>
</reference>